<feature type="domain" description="NAC" evidence="7">
    <location>
        <begin position="34"/>
        <end position="184"/>
    </location>
</feature>
<keyword evidence="9" id="KW-1185">Reference proteome</keyword>
<accession>A0AAV3QM93</accession>
<gene>
    <name evidence="8" type="ORF">LIER_19636</name>
</gene>
<evidence type="ECO:0000259" key="7">
    <source>
        <dbReference type="PROSITE" id="PS51005"/>
    </source>
</evidence>
<dbReference type="AlphaFoldDB" id="A0AAV3QM93"/>
<protein>
    <recommendedName>
        <fullName evidence="7">NAC domain-containing protein</fullName>
    </recommendedName>
</protein>
<keyword evidence="4" id="KW-0804">Transcription</keyword>
<dbReference type="GO" id="GO:0005634">
    <property type="term" value="C:nucleus"/>
    <property type="evidence" value="ECO:0007669"/>
    <property type="project" value="UniProtKB-SubCell"/>
</dbReference>
<feature type="region of interest" description="Disordered" evidence="6">
    <location>
        <begin position="276"/>
        <end position="305"/>
    </location>
</feature>
<evidence type="ECO:0000256" key="4">
    <source>
        <dbReference type="ARBA" id="ARBA00023163"/>
    </source>
</evidence>
<evidence type="ECO:0000313" key="8">
    <source>
        <dbReference type="EMBL" id="GAA0163865.1"/>
    </source>
</evidence>
<name>A0AAV3QM93_LITER</name>
<dbReference type="FunFam" id="2.170.150.80:FF:000002">
    <property type="entry name" value="Nac domain-containing protein 86"/>
    <property type="match status" value="1"/>
</dbReference>
<dbReference type="InterPro" id="IPR003441">
    <property type="entry name" value="NAC-dom"/>
</dbReference>
<dbReference type="Pfam" id="PF02365">
    <property type="entry name" value="NAM"/>
    <property type="match status" value="1"/>
</dbReference>
<dbReference type="Gene3D" id="2.170.150.80">
    <property type="entry name" value="NAC domain"/>
    <property type="match status" value="1"/>
</dbReference>
<keyword evidence="5" id="KW-0539">Nucleus</keyword>
<comment type="subcellular location">
    <subcellularLocation>
        <location evidence="1">Nucleus</location>
    </subcellularLocation>
</comment>
<evidence type="ECO:0000256" key="6">
    <source>
        <dbReference type="SAM" id="MobiDB-lite"/>
    </source>
</evidence>
<dbReference type="Proteomes" id="UP001454036">
    <property type="component" value="Unassembled WGS sequence"/>
</dbReference>
<evidence type="ECO:0000256" key="1">
    <source>
        <dbReference type="ARBA" id="ARBA00004123"/>
    </source>
</evidence>
<organism evidence="8 9">
    <name type="scientific">Lithospermum erythrorhizon</name>
    <name type="common">Purple gromwell</name>
    <name type="synonym">Lithospermum officinale var. erythrorhizon</name>
    <dbReference type="NCBI Taxonomy" id="34254"/>
    <lineage>
        <taxon>Eukaryota</taxon>
        <taxon>Viridiplantae</taxon>
        <taxon>Streptophyta</taxon>
        <taxon>Embryophyta</taxon>
        <taxon>Tracheophyta</taxon>
        <taxon>Spermatophyta</taxon>
        <taxon>Magnoliopsida</taxon>
        <taxon>eudicotyledons</taxon>
        <taxon>Gunneridae</taxon>
        <taxon>Pentapetalae</taxon>
        <taxon>asterids</taxon>
        <taxon>lamiids</taxon>
        <taxon>Boraginales</taxon>
        <taxon>Boraginaceae</taxon>
        <taxon>Boraginoideae</taxon>
        <taxon>Lithospermeae</taxon>
        <taxon>Lithospermum</taxon>
    </lineage>
</organism>
<evidence type="ECO:0000256" key="2">
    <source>
        <dbReference type="ARBA" id="ARBA00023015"/>
    </source>
</evidence>
<keyword evidence="2" id="KW-0805">Transcription regulation</keyword>
<dbReference type="PANTHER" id="PTHR31744:SF210">
    <property type="entry name" value="NAC DOMAIN-CONTAINING PROTEIN 86-LIKE"/>
    <property type="match status" value="1"/>
</dbReference>
<dbReference type="GO" id="GO:0006355">
    <property type="term" value="P:regulation of DNA-templated transcription"/>
    <property type="evidence" value="ECO:0007669"/>
    <property type="project" value="InterPro"/>
</dbReference>
<reference evidence="8 9" key="1">
    <citation type="submission" date="2024-01" db="EMBL/GenBank/DDBJ databases">
        <title>The complete chloroplast genome sequence of Lithospermum erythrorhizon: insights into the phylogenetic relationship among Boraginaceae species and the maternal lineages of purple gromwells.</title>
        <authorList>
            <person name="Okada T."/>
            <person name="Watanabe K."/>
        </authorList>
    </citation>
    <scope>NUCLEOTIDE SEQUENCE [LARGE SCALE GENOMIC DNA]</scope>
</reference>
<dbReference type="InterPro" id="IPR036093">
    <property type="entry name" value="NAC_dom_sf"/>
</dbReference>
<comment type="caution">
    <text evidence="8">The sequence shown here is derived from an EMBL/GenBank/DDBJ whole genome shotgun (WGS) entry which is preliminary data.</text>
</comment>
<dbReference type="EMBL" id="BAABME010004875">
    <property type="protein sequence ID" value="GAA0163865.1"/>
    <property type="molecule type" value="Genomic_DNA"/>
</dbReference>
<feature type="compositionally biased region" description="Polar residues" evidence="6">
    <location>
        <begin position="287"/>
        <end position="302"/>
    </location>
</feature>
<dbReference type="PANTHER" id="PTHR31744">
    <property type="entry name" value="PROTEIN CUP-SHAPED COTYLEDON 2-RELATED"/>
    <property type="match status" value="1"/>
</dbReference>
<sequence>MGLQLVGKYSTVATTVEQPLRLSAAPPPPPTPSLAPGFRFHPTDEELVTYYLRRKVCGKSLRFQPISEIDLYKCEPWQLDEFSSLRSRDQEWYFFSAIDKKYEHGSRLNRATRIGYWKATGRDRDVHHKNEVIGMKKTLVFHMGRAPDGKRTNWVMHEYRLACQGSANYGVVEHAFVLCRIFLKSGLGAPNGNRYAPFVEEEWDDDNATLVVHEDEDEGEGEVEEEMITGDGMPVKAKNFEQGINPMTNKVNAKCHNFAIICKRGKSVAELEPFSASQLKRSKPDDPSSSNANGFGDSTTINDDFHHKTTKNVYPTLMGFPLFDTLEPKRTRLVDRPTLDSSNLDKSVPPGYLKFISNLEDEIINVSRERETLKLELLRANTIINTLQSRIVFLGMENEDLKTKIQCG</sequence>
<dbReference type="PROSITE" id="PS51005">
    <property type="entry name" value="NAC"/>
    <property type="match status" value="1"/>
</dbReference>
<proteinExistence type="predicted"/>
<dbReference type="SUPFAM" id="SSF101941">
    <property type="entry name" value="NAC domain"/>
    <property type="match status" value="1"/>
</dbReference>
<dbReference type="GO" id="GO:0003677">
    <property type="term" value="F:DNA binding"/>
    <property type="evidence" value="ECO:0007669"/>
    <property type="project" value="UniProtKB-KW"/>
</dbReference>
<evidence type="ECO:0000256" key="5">
    <source>
        <dbReference type="ARBA" id="ARBA00023242"/>
    </source>
</evidence>
<evidence type="ECO:0000313" key="9">
    <source>
        <dbReference type="Proteomes" id="UP001454036"/>
    </source>
</evidence>
<evidence type="ECO:0000256" key="3">
    <source>
        <dbReference type="ARBA" id="ARBA00023125"/>
    </source>
</evidence>
<keyword evidence="3" id="KW-0238">DNA-binding</keyword>